<protein>
    <submittedName>
        <fullName evidence="1">Uncharacterized protein</fullName>
    </submittedName>
</protein>
<proteinExistence type="predicted"/>
<gene>
    <name evidence="1" type="ORF">QSP1433_LOCUS13498</name>
</gene>
<name>A0A7S2SEZ9_9STRA</name>
<organism evidence="1">
    <name type="scientific">Mucochytrium quahogii</name>
    <dbReference type="NCBI Taxonomy" id="96639"/>
    <lineage>
        <taxon>Eukaryota</taxon>
        <taxon>Sar</taxon>
        <taxon>Stramenopiles</taxon>
        <taxon>Bigyra</taxon>
        <taxon>Labyrinthulomycetes</taxon>
        <taxon>Thraustochytrida</taxon>
        <taxon>Thraustochytriidae</taxon>
        <taxon>Mucochytrium</taxon>
    </lineage>
</organism>
<dbReference type="EMBL" id="HBHK01021174">
    <property type="protein sequence ID" value="CAD9698232.1"/>
    <property type="molecule type" value="Transcribed_RNA"/>
</dbReference>
<accession>A0A7S2SEZ9</accession>
<sequence length="222" mass="24294">MMMVKGTDFDRTATLDDTTNTTTAVFNEGEFMLCPKDTLVRSIICSGGNYCQDIQLVCSKLLPGYALHGRYVHASEEFSEEGHGTGTCGASTYLIGMGCKGDHCDNKRSVYVALHKFNDQLQADPDDCTDVTKYVPYDGESSMSTVFSEEGSDTTGLFPMPFTALTCSGDLCDNLQLQATHSPNYEDILDLRESSLYHTAWFTTLPPDQGCCTSEMQGGSLR</sequence>
<dbReference type="AlphaFoldDB" id="A0A7S2SEZ9"/>
<reference evidence="1" key="1">
    <citation type="submission" date="2021-01" db="EMBL/GenBank/DDBJ databases">
        <authorList>
            <person name="Corre E."/>
            <person name="Pelletier E."/>
            <person name="Niang G."/>
            <person name="Scheremetjew M."/>
            <person name="Finn R."/>
            <person name="Kale V."/>
            <person name="Holt S."/>
            <person name="Cochrane G."/>
            <person name="Meng A."/>
            <person name="Brown T."/>
            <person name="Cohen L."/>
        </authorList>
    </citation>
    <scope>NUCLEOTIDE SEQUENCE</scope>
    <source>
        <strain evidence="1">NY070348D</strain>
    </source>
</reference>
<evidence type="ECO:0000313" key="1">
    <source>
        <dbReference type="EMBL" id="CAD9698232.1"/>
    </source>
</evidence>